<dbReference type="InterPro" id="IPR036259">
    <property type="entry name" value="MFS_trans_sf"/>
</dbReference>
<keyword evidence="4 6" id="KW-1133">Transmembrane helix</keyword>
<dbReference type="SUPFAM" id="SSF103473">
    <property type="entry name" value="MFS general substrate transporter"/>
    <property type="match status" value="1"/>
</dbReference>
<keyword evidence="9" id="KW-1185">Reference proteome</keyword>
<dbReference type="Proteomes" id="UP000620550">
    <property type="component" value="Unassembled WGS sequence"/>
</dbReference>
<proteinExistence type="predicted"/>
<evidence type="ECO:0000256" key="4">
    <source>
        <dbReference type="ARBA" id="ARBA00022989"/>
    </source>
</evidence>
<keyword evidence="2" id="KW-1003">Cell membrane</keyword>
<feature type="transmembrane region" description="Helical" evidence="6">
    <location>
        <begin position="12"/>
        <end position="30"/>
    </location>
</feature>
<sequence>MIKSKNITKATGVFILITTLLFLWEVAHNLEPILITRLKRFFDLSTAESTLVDSSVYIVYLVMALLAGRLMKRVGYRWGIIIGLPNK</sequence>
<evidence type="ECO:0000313" key="9">
    <source>
        <dbReference type="Proteomes" id="UP000620550"/>
    </source>
</evidence>
<keyword evidence="5 6" id="KW-0472">Membrane</keyword>
<reference evidence="9" key="1">
    <citation type="journal article" date="2019" name="Int. J. Syst. Evol. Microbiol.">
        <title>The Global Catalogue of Microorganisms (GCM) 10K type strain sequencing project: providing services to taxonomists for standard genome sequencing and annotation.</title>
        <authorList>
            <consortium name="The Broad Institute Genomics Platform"/>
            <consortium name="The Broad Institute Genome Sequencing Center for Infectious Disease"/>
            <person name="Wu L."/>
            <person name="Ma J."/>
        </authorList>
    </citation>
    <scope>NUCLEOTIDE SEQUENCE [LARGE SCALE GENOMIC DNA]</scope>
    <source>
        <strain evidence="9">CGMCC 1.12966</strain>
    </source>
</reference>
<evidence type="ECO:0000256" key="6">
    <source>
        <dbReference type="SAM" id="Phobius"/>
    </source>
</evidence>
<feature type="domain" description="Major facilitator superfamily (MFS) profile" evidence="7">
    <location>
        <begin position="13"/>
        <end position="87"/>
    </location>
</feature>
<comment type="subcellular location">
    <subcellularLocation>
        <location evidence="1">Cell inner membrane</location>
        <topology evidence="1">Multi-pass membrane protein</topology>
    </subcellularLocation>
</comment>
<evidence type="ECO:0000259" key="7">
    <source>
        <dbReference type="PROSITE" id="PS50850"/>
    </source>
</evidence>
<keyword evidence="3 6" id="KW-0812">Transmembrane</keyword>
<name>A0ABQ3I1Q1_9SPHI</name>
<evidence type="ECO:0000256" key="2">
    <source>
        <dbReference type="ARBA" id="ARBA00022475"/>
    </source>
</evidence>
<dbReference type="PANTHER" id="PTHR43702">
    <property type="entry name" value="L-FUCOSE-PROTON SYMPORTER"/>
    <property type="match status" value="1"/>
</dbReference>
<dbReference type="RefSeq" id="WP_189627581.1">
    <property type="nucleotide sequence ID" value="NZ_BNAF01000012.1"/>
</dbReference>
<comment type="caution">
    <text evidence="8">The sequence shown here is derived from an EMBL/GenBank/DDBJ whole genome shotgun (WGS) entry which is preliminary data.</text>
</comment>
<dbReference type="Gene3D" id="1.20.1250.20">
    <property type="entry name" value="MFS general substrate transporter like domains"/>
    <property type="match status" value="1"/>
</dbReference>
<evidence type="ECO:0000256" key="3">
    <source>
        <dbReference type="ARBA" id="ARBA00022692"/>
    </source>
</evidence>
<evidence type="ECO:0000313" key="8">
    <source>
        <dbReference type="EMBL" id="GHE45234.1"/>
    </source>
</evidence>
<evidence type="ECO:0000256" key="1">
    <source>
        <dbReference type="ARBA" id="ARBA00004429"/>
    </source>
</evidence>
<organism evidence="8 9">
    <name type="scientific">Sphingobacterium griseoflavum</name>
    <dbReference type="NCBI Taxonomy" id="1474952"/>
    <lineage>
        <taxon>Bacteria</taxon>
        <taxon>Pseudomonadati</taxon>
        <taxon>Bacteroidota</taxon>
        <taxon>Sphingobacteriia</taxon>
        <taxon>Sphingobacteriales</taxon>
        <taxon>Sphingobacteriaceae</taxon>
        <taxon>Sphingobacterium</taxon>
    </lineage>
</organism>
<dbReference type="PROSITE" id="PS50850">
    <property type="entry name" value="MFS"/>
    <property type="match status" value="1"/>
</dbReference>
<gene>
    <name evidence="8" type="ORF">GCM10017764_30700</name>
</gene>
<dbReference type="EMBL" id="BNAF01000012">
    <property type="protein sequence ID" value="GHE45234.1"/>
    <property type="molecule type" value="Genomic_DNA"/>
</dbReference>
<accession>A0ABQ3I1Q1</accession>
<dbReference type="PANTHER" id="PTHR43702:SF3">
    <property type="entry name" value="PROTEIN TSGA"/>
    <property type="match status" value="1"/>
</dbReference>
<feature type="transmembrane region" description="Helical" evidence="6">
    <location>
        <begin position="50"/>
        <end position="68"/>
    </location>
</feature>
<dbReference type="InterPro" id="IPR020846">
    <property type="entry name" value="MFS_dom"/>
</dbReference>
<protein>
    <recommendedName>
        <fullName evidence="7">Major facilitator superfamily (MFS) profile domain-containing protein</fullName>
    </recommendedName>
</protein>
<evidence type="ECO:0000256" key="5">
    <source>
        <dbReference type="ARBA" id="ARBA00023136"/>
    </source>
</evidence>
<dbReference type="InterPro" id="IPR050375">
    <property type="entry name" value="MFS_TsgA-like"/>
</dbReference>